<dbReference type="PANTHER" id="PTHR31286:SF181">
    <property type="entry name" value="ZINC KNUCKLE (CCHC-TYPE) FAMILY PROTEIN"/>
    <property type="match status" value="1"/>
</dbReference>
<dbReference type="InterPro" id="IPR040256">
    <property type="entry name" value="At4g02000-like"/>
</dbReference>
<feature type="region of interest" description="Disordered" evidence="1">
    <location>
        <begin position="30"/>
        <end position="55"/>
    </location>
</feature>
<dbReference type="Pfam" id="PF14111">
    <property type="entry name" value="DUF4283"/>
    <property type="match status" value="1"/>
</dbReference>
<dbReference type="AlphaFoldDB" id="A0A6D2HK66"/>
<dbReference type="PANTHER" id="PTHR31286">
    <property type="entry name" value="GLYCINE-RICH CELL WALL STRUCTURAL PROTEIN 1.8-LIKE"/>
    <property type="match status" value="1"/>
</dbReference>
<name>A0A6D2HK66_9BRAS</name>
<evidence type="ECO:0000313" key="4">
    <source>
        <dbReference type="Proteomes" id="UP000467841"/>
    </source>
</evidence>
<gene>
    <name evidence="3" type="ORF">MERR_LOCUS3580</name>
</gene>
<dbReference type="EMBL" id="CACVBM020000222">
    <property type="protein sequence ID" value="CAA7016345.1"/>
    <property type="molecule type" value="Genomic_DNA"/>
</dbReference>
<evidence type="ECO:0000313" key="3">
    <source>
        <dbReference type="EMBL" id="CAA7016345.1"/>
    </source>
</evidence>
<dbReference type="OrthoDB" id="682893at2759"/>
<accession>A0A6D2HK66</accession>
<feature type="region of interest" description="Disordered" evidence="1">
    <location>
        <begin position="406"/>
        <end position="427"/>
    </location>
</feature>
<protein>
    <recommendedName>
        <fullName evidence="2">DUF4283 domain-containing protein</fullName>
    </recommendedName>
</protein>
<evidence type="ECO:0000256" key="1">
    <source>
        <dbReference type="SAM" id="MobiDB-lite"/>
    </source>
</evidence>
<dbReference type="Proteomes" id="UP000467841">
    <property type="component" value="Unassembled WGS sequence"/>
</dbReference>
<evidence type="ECO:0000259" key="2">
    <source>
        <dbReference type="Pfam" id="PF14111"/>
    </source>
</evidence>
<reference evidence="3" key="1">
    <citation type="submission" date="2020-01" db="EMBL/GenBank/DDBJ databases">
        <authorList>
            <person name="Mishra B."/>
        </authorList>
    </citation>
    <scope>NUCLEOTIDE SEQUENCE [LARGE SCALE GENOMIC DNA]</scope>
</reference>
<comment type="caution">
    <text evidence="3">The sequence shown here is derived from an EMBL/GenBank/DDBJ whole genome shotgun (WGS) entry which is preliminary data.</text>
</comment>
<feature type="domain" description="DUF4283" evidence="2">
    <location>
        <begin position="105"/>
        <end position="182"/>
    </location>
</feature>
<feature type="region of interest" description="Disordered" evidence="1">
    <location>
        <begin position="299"/>
        <end position="357"/>
    </location>
</feature>
<proteinExistence type="predicted"/>
<organism evidence="3 4">
    <name type="scientific">Microthlaspi erraticum</name>
    <dbReference type="NCBI Taxonomy" id="1685480"/>
    <lineage>
        <taxon>Eukaryota</taxon>
        <taxon>Viridiplantae</taxon>
        <taxon>Streptophyta</taxon>
        <taxon>Embryophyta</taxon>
        <taxon>Tracheophyta</taxon>
        <taxon>Spermatophyta</taxon>
        <taxon>Magnoliopsida</taxon>
        <taxon>eudicotyledons</taxon>
        <taxon>Gunneridae</taxon>
        <taxon>Pentapetalae</taxon>
        <taxon>rosids</taxon>
        <taxon>malvids</taxon>
        <taxon>Brassicales</taxon>
        <taxon>Brassicaceae</taxon>
        <taxon>Coluteocarpeae</taxon>
        <taxon>Microthlaspi</taxon>
    </lineage>
</organism>
<sequence>MAESSSEPPPVPPDLLFLFGSLDLIPQNCSPALQNSNSPTIQTNPVQVSSNPVSPQPCDTSAPWNSLFKPASHNLYKMASPSFDEDGTPTVEAPESITFGTSRMWKNYLIAYFHGTPPSPPKIFSYLNPIWGGKGRITVKKHSDRICLILIPCEETRKWALDIGFWHSGNCSFTLAPWTASSVLKPIKLVHAPTWVLFKNIPPELWSIVGFSTIASGVGFPVQSEFPKLTPYSNGITKLKVVIDLYKQHPPLVRVKDRLGNSALIEAFYPKLPPKCNLCNEFGHLKFRCPESKAKRSSVDSFGLRPNLPERQPLASPPVPSPIHVPESNSRLDPQRKSSSLPSSPVHSKRASNSPCSDHVFVEEEEMIKAGKAVLRARLPHPEPDDPPIQEVVSKKTARKLKRQALLSHSEACSQESSKAQEHLSHPQLVFGSLKQVLQGPVSPPSE</sequence>
<dbReference type="InterPro" id="IPR025558">
    <property type="entry name" value="DUF4283"/>
</dbReference>
<keyword evidence="4" id="KW-1185">Reference proteome</keyword>